<dbReference type="InterPro" id="IPR011009">
    <property type="entry name" value="Kinase-like_dom_sf"/>
</dbReference>
<keyword evidence="8" id="KW-0808">Transferase</keyword>
<dbReference type="Pfam" id="PF00069">
    <property type="entry name" value="Pkinase"/>
    <property type="match status" value="1"/>
</dbReference>
<keyword evidence="9" id="KW-1185">Reference proteome</keyword>
<feature type="domain" description="FHA" evidence="6">
    <location>
        <begin position="81"/>
        <end position="131"/>
    </location>
</feature>
<dbReference type="GeneID" id="85465737"/>
<evidence type="ECO:0000259" key="6">
    <source>
        <dbReference type="PROSITE" id="PS50006"/>
    </source>
</evidence>
<dbReference type="PROSITE" id="PS00107">
    <property type="entry name" value="PROTEIN_KINASE_ATP"/>
    <property type="match status" value="1"/>
</dbReference>
<keyword evidence="8" id="KW-0418">Kinase</keyword>
<comment type="caution">
    <text evidence="8">The sequence shown here is derived from an EMBL/GenBank/DDBJ whole genome shotgun (WGS) entry which is preliminary data.</text>
</comment>
<dbReference type="RefSeq" id="XP_060421454.1">
    <property type="nucleotide sequence ID" value="XM_060581211.1"/>
</dbReference>
<dbReference type="EMBL" id="JAHMHR010000131">
    <property type="protein sequence ID" value="KAK1656690.1"/>
    <property type="molecule type" value="Genomic_DNA"/>
</dbReference>
<dbReference type="PANTHER" id="PTHR24347">
    <property type="entry name" value="SERINE/THREONINE-PROTEIN KINASE"/>
    <property type="match status" value="1"/>
</dbReference>
<keyword evidence="3 4" id="KW-0067">ATP-binding</keyword>
<dbReference type="PROSITE" id="PS50006">
    <property type="entry name" value="FHA_DOMAIN"/>
    <property type="match status" value="1"/>
</dbReference>
<dbReference type="Pfam" id="PF00498">
    <property type="entry name" value="FHA"/>
    <property type="match status" value="1"/>
</dbReference>
<dbReference type="PROSITE" id="PS50011">
    <property type="entry name" value="PROTEIN_KINASE_DOM"/>
    <property type="match status" value="1"/>
</dbReference>
<dbReference type="InterPro" id="IPR000253">
    <property type="entry name" value="FHA_dom"/>
</dbReference>
<dbReference type="InterPro" id="IPR017441">
    <property type="entry name" value="Protein_kinase_ATP_BS"/>
</dbReference>
<dbReference type="Proteomes" id="UP001224890">
    <property type="component" value="Unassembled WGS sequence"/>
</dbReference>
<protein>
    <submittedName>
        <fullName evidence="8">Kinase-like domain-containing protein</fullName>
    </submittedName>
</protein>
<feature type="region of interest" description="Disordered" evidence="5">
    <location>
        <begin position="525"/>
        <end position="544"/>
    </location>
</feature>
<dbReference type="Gene3D" id="2.60.200.20">
    <property type="match status" value="1"/>
</dbReference>
<dbReference type="SUPFAM" id="SSF49879">
    <property type="entry name" value="SMAD/FHA domain"/>
    <property type="match status" value="1"/>
</dbReference>
<dbReference type="AlphaFoldDB" id="A0AAJ0A583"/>
<evidence type="ECO:0000256" key="2">
    <source>
        <dbReference type="ARBA" id="ARBA00022741"/>
    </source>
</evidence>
<evidence type="ECO:0000256" key="3">
    <source>
        <dbReference type="ARBA" id="ARBA00022840"/>
    </source>
</evidence>
<sequence>MNETDIIAHLYPFANIGERTAKAIKASSRYVPPLIEFTERHYDRHERESTEPSANPDASAYDYLPRLELRFSDIPRTSRGLVVGSDPDCDVVLPYRGISGRHFCLTFDSAGRLIVKDLGSLMGTEVTYDEEGHGKRSNFCWIVGGHKIPRGIYLKKKLGQGTFGSVTHLWNVSTGREFALKEPTIVVARRQQVRQEWKQEARIMGQISHRHIVALLDASFNPSPQLFLEYVPGGSLAGQADLSYNEILTILCQCLSAVTYLHARKPPIVHRDLKPDNILVQYRSDGDIFVKLGDFGLSKDQSQLSTICGTFLYVAPEIQPNAQGERTGYSAVVDVWSLGVVAYELICGLPRYRDEDKRDSDVWLSRILERFGDDCKKHPDKLRHFILEAMVVMSPKLRHSAADCYREVAALPFAEQGKTFTSNMISFTGDERDYSTIRGNEGCPDNQASDTVRPESSPLGSMTAQTYSPFLDRSGAPAPECHVQAPAGHEMTYTNQHFKDSLNSILYGSSLASWYRGQGLVPPHTENSQGWSTWDGGGPTDISTDDETRQAALLLQTLGDAHERT</sequence>
<evidence type="ECO:0000256" key="5">
    <source>
        <dbReference type="SAM" id="MobiDB-lite"/>
    </source>
</evidence>
<dbReference type="GO" id="GO:0004672">
    <property type="term" value="F:protein kinase activity"/>
    <property type="evidence" value="ECO:0007669"/>
    <property type="project" value="InterPro"/>
</dbReference>
<feature type="binding site" evidence="4">
    <location>
        <position position="181"/>
    </location>
    <ligand>
        <name>ATP</name>
        <dbReference type="ChEBI" id="CHEBI:30616"/>
    </ligand>
</feature>
<dbReference type="CDD" id="cd00060">
    <property type="entry name" value="FHA"/>
    <property type="match status" value="1"/>
</dbReference>
<dbReference type="SUPFAM" id="SSF56112">
    <property type="entry name" value="Protein kinase-like (PK-like)"/>
    <property type="match status" value="1"/>
</dbReference>
<accession>A0AAJ0A583</accession>
<feature type="domain" description="Protein kinase" evidence="7">
    <location>
        <begin position="152"/>
        <end position="414"/>
    </location>
</feature>
<evidence type="ECO:0000256" key="1">
    <source>
        <dbReference type="ARBA" id="ARBA00005575"/>
    </source>
</evidence>
<name>A0AAJ0A583_9PEZI</name>
<dbReference type="SMART" id="SM00220">
    <property type="entry name" value="S_TKc"/>
    <property type="match status" value="1"/>
</dbReference>
<reference evidence="8" key="1">
    <citation type="submission" date="2021-06" db="EMBL/GenBank/DDBJ databases">
        <title>Comparative genomics, transcriptomics and evolutionary studies reveal genomic signatures of adaptation to plant cell wall in hemibiotrophic fungi.</title>
        <authorList>
            <consortium name="DOE Joint Genome Institute"/>
            <person name="Baroncelli R."/>
            <person name="Diaz J.F."/>
            <person name="Benocci T."/>
            <person name="Peng M."/>
            <person name="Battaglia E."/>
            <person name="Haridas S."/>
            <person name="Andreopoulos W."/>
            <person name="Labutti K."/>
            <person name="Pangilinan J."/>
            <person name="Floch G.L."/>
            <person name="Makela M.R."/>
            <person name="Henrissat B."/>
            <person name="Grigoriev I.V."/>
            <person name="Crouch J.A."/>
            <person name="De Vries R.P."/>
            <person name="Sukno S.A."/>
            <person name="Thon M.R."/>
        </authorList>
    </citation>
    <scope>NUCLEOTIDE SEQUENCE</scope>
    <source>
        <strain evidence="8">CBS 193.32</strain>
    </source>
</reference>
<feature type="region of interest" description="Disordered" evidence="5">
    <location>
        <begin position="441"/>
        <end position="461"/>
    </location>
</feature>
<keyword evidence="2 4" id="KW-0547">Nucleotide-binding</keyword>
<gene>
    <name evidence="8" type="ORF">BDP55DRAFT_774466</name>
</gene>
<evidence type="ECO:0000313" key="8">
    <source>
        <dbReference type="EMBL" id="KAK1656690.1"/>
    </source>
</evidence>
<dbReference type="Gene3D" id="1.10.510.10">
    <property type="entry name" value="Transferase(Phosphotransferase) domain 1"/>
    <property type="match status" value="1"/>
</dbReference>
<evidence type="ECO:0000313" key="9">
    <source>
        <dbReference type="Proteomes" id="UP001224890"/>
    </source>
</evidence>
<evidence type="ECO:0000256" key="4">
    <source>
        <dbReference type="PROSITE-ProRule" id="PRU10141"/>
    </source>
</evidence>
<dbReference type="PROSITE" id="PS00108">
    <property type="entry name" value="PROTEIN_KINASE_ST"/>
    <property type="match status" value="1"/>
</dbReference>
<dbReference type="GO" id="GO:0005524">
    <property type="term" value="F:ATP binding"/>
    <property type="evidence" value="ECO:0007669"/>
    <property type="project" value="UniProtKB-UniRule"/>
</dbReference>
<dbReference type="InterPro" id="IPR000719">
    <property type="entry name" value="Prot_kinase_dom"/>
</dbReference>
<proteinExistence type="inferred from homology"/>
<comment type="similarity">
    <text evidence="1">Belongs to the protein kinase superfamily. CAMK Ser/Thr protein kinase family. CHEK2 subfamily.</text>
</comment>
<dbReference type="InterPro" id="IPR008271">
    <property type="entry name" value="Ser/Thr_kinase_AS"/>
</dbReference>
<evidence type="ECO:0000259" key="7">
    <source>
        <dbReference type="PROSITE" id="PS50011"/>
    </source>
</evidence>
<organism evidence="8 9">
    <name type="scientific">Colletotrichum godetiae</name>
    <dbReference type="NCBI Taxonomy" id="1209918"/>
    <lineage>
        <taxon>Eukaryota</taxon>
        <taxon>Fungi</taxon>
        <taxon>Dikarya</taxon>
        <taxon>Ascomycota</taxon>
        <taxon>Pezizomycotina</taxon>
        <taxon>Sordariomycetes</taxon>
        <taxon>Hypocreomycetidae</taxon>
        <taxon>Glomerellales</taxon>
        <taxon>Glomerellaceae</taxon>
        <taxon>Colletotrichum</taxon>
        <taxon>Colletotrichum acutatum species complex</taxon>
    </lineage>
</organism>
<dbReference type="InterPro" id="IPR008984">
    <property type="entry name" value="SMAD_FHA_dom_sf"/>
</dbReference>